<name>W5Y4W4_9CORY</name>
<evidence type="ECO:0000256" key="4">
    <source>
        <dbReference type="ARBA" id="ARBA00023136"/>
    </source>
</evidence>
<dbReference type="STRING" id="1224164.B843_12765"/>
<accession>W5Y4W4</accession>
<evidence type="ECO:0000256" key="1">
    <source>
        <dbReference type="ARBA" id="ARBA00004141"/>
    </source>
</evidence>
<dbReference type="InterPro" id="IPR027469">
    <property type="entry name" value="Cation_efflux_TMD_sf"/>
</dbReference>
<evidence type="ECO:0000313" key="8">
    <source>
        <dbReference type="EMBL" id="AHI23929.1"/>
    </source>
</evidence>
<gene>
    <name evidence="8" type="ORF">B843_12765</name>
</gene>
<dbReference type="Gene3D" id="1.20.1510.10">
    <property type="entry name" value="Cation efflux protein transmembrane domain"/>
    <property type="match status" value="1"/>
</dbReference>
<evidence type="ECO:0000313" key="9">
    <source>
        <dbReference type="Proteomes" id="UP000019222"/>
    </source>
</evidence>
<dbReference type="InterPro" id="IPR058533">
    <property type="entry name" value="Cation_efflux_TM"/>
</dbReference>
<protein>
    <submittedName>
        <fullName evidence="8">Co/Zn/Cd efflux system protein</fullName>
    </submittedName>
</protein>
<evidence type="ECO:0000256" key="2">
    <source>
        <dbReference type="ARBA" id="ARBA00022692"/>
    </source>
</evidence>
<feature type="domain" description="Cation efflux protein transmembrane" evidence="7">
    <location>
        <begin position="38"/>
        <end position="206"/>
    </location>
</feature>
<dbReference type="AlphaFoldDB" id="W5Y4W4"/>
<sequence>MTSASAARDDFDSDDDDNDDDEINAANLTSHSRKIVAIVAGLNLLGFAGEVIIASIIGSASLFADAADFLEDFLINLLVLTALGWSVASRRKASVGLAGLILIPALAAFGTAIWKIITGTPPEAFTLSGTAIAAGLINLVCALLLLSLRNGGEALVRGAWLAARNDVLANILILAAGIVTIFWATIWPDVVVGIIIGLINLGAAKEVLEQARAEVPELED</sequence>
<dbReference type="HOGENOM" id="CLU_013430_8_0_11"/>
<keyword evidence="4 6" id="KW-0472">Membrane</keyword>
<keyword evidence="2 6" id="KW-0812">Transmembrane</keyword>
<keyword evidence="3 6" id="KW-1133">Transmembrane helix</keyword>
<feature type="transmembrane region" description="Helical" evidence="6">
    <location>
        <begin position="167"/>
        <end position="184"/>
    </location>
</feature>
<dbReference type="PATRIC" id="fig|1224164.3.peg.2577"/>
<dbReference type="SUPFAM" id="SSF161111">
    <property type="entry name" value="Cation efflux protein transmembrane domain-like"/>
    <property type="match status" value="1"/>
</dbReference>
<dbReference type="eggNOG" id="COG1230">
    <property type="taxonomic scope" value="Bacteria"/>
</dbReference>
<dbReference type="KEGG" id="cvt:B843_12765"/>
<evidence type="ECO:0000256" key="5">
    <source>
        <dbReference type="SAM" id="MobiDB-lite"/>
    </source>
</evidence>
<dbReference type="Proteomes" id="UP000019222">
    <property type="component" value="Chromosome"/>
</dbReference>
<dbReference type="GO" id="GO:0016020">
    <property type="term" value="C:membrane"/>
    <property type="evidence" value="ECO:0007669"/>
    <property type="project" value="UniProtKB-SubCell"/>
</dbReference>
<dbReference type="Pfam" id="PF01545">
    <property type="entry name" value="Cation_efflux"/>
    <property type="match status" value="1"/>
</dbReference>
<feature type="transmembrane region" description="Helical" evidence="6">
    <location>
        <begin position="69"/>
        <end position="88"/>
    </location>
</feature>
<organism evidence="8 9">
    <name type="scientific">Corynebacterium vitaeruminis DSM 20294</name>
    <dbReference type="NCBI Taxonomy" id="1224164"/>
    <lineage>
        <taxon>Bacteria</taxon>
        <taxon>Bacillati</taxon>
        <taxon>Actinomycetota</taxon>
        <taxon>Actinomycetes</taxon>
        <taxon>Mycobacteriales</taxon>
        <taxon>Corynebacteriaceae</taxon>
        <taxon>Corynebacterium</taxon>
    </lineage>
</organism>
<proteinExistence type="predicted"/>
<feature type="region of interest" description="Disordered" evidence="5">
    <location>
        <begin position="1"/>
        <end position="24"/>
    </location>
</feature>
<evidence type="ECO:0000256" key="3">
    <source>
        <dbReference type="ARBA" id="ARBA00022989"/>
    </source>
</evidence>
<dbReference type="RefSeq" id="WP_025253901.1">
    <property type="nucleotide sequence ID" value="NZ_CP004353.1"/>
</dbReference>
<keyword evidence="9" id="KW-1185">Reference proteome</keyword>
<comment type="subcellular location">
    <subcellularLocation>
        <location evidence="1">Membrane</location>
        <topology evidence="1">Multi-pass membrane protein</topology>
    </subcellularLocation>
</comment>
<dbReference type="EMBL" id="CP004353">
    <property type="protein sequence ID" value="AHI23929.1"/>
    <property type="molecule type" value="Genomic_DNA"/>
</dbReference>
<feature type="compositionally biased region" description="Acidic residues" evidence="5">
    <location>
        <begin position="11"/>
        <end position="23"/>
    </location>
</feature>
<evidence type="ECO:0000259" key="7">
    <source>
        <dbReference type="Pfam" id="PF01545"/>
    </source>
</evidence>
<evidence type="ECO:0000256" key="6">
    <source>
        <dbReference type="SAM" id="Phobius"/>
    </source>
</evidence>
<reference evidence="8 9" key="1">
    <citation type="submission" date="2013-02" db="EMBL/GenBank/DDBJ databases">
        <title>The complete genome sequence of Corynebacterium vitaeruminis DSM 20294.</title>
        <authorList>
            <person name="Ruckert C."/>
            <person name="Albersmeier A."/>
            <person name="Kalinowski J."/>
        </authorList>
    </citation>
    <scope>NUCLEOTIDE SEQUENCE [LARGE SCALE GENOMIC DNA]</scope>
    <source>
        <strain evidence="9">ATCC 10234</strain>
    </source>
</reference>
<feature type="transmembrane region" description="Helical" evidence="6">
    <location>
        <begin position="95"/>
        <end position="118"/>
    </location>
</feature>
<feature type="transmembrane region" description="Helical" evidence="6">
    <location>
        <begin position="35"/>
        <end position="57"/>
    </location>
</feature>
<feature type="transmembrane region" description="Helical" evidence="6">
    <location>
        <begin position="124"/>
        <end position="146"/>
    </location>
</feature>